<feature type="region of interest" description="Disordered" evidence="1">
    <location>
        <begin position="39"/>
        <end position="59"/>
    </location>
</feature>
<name>A0ABQ8M7A2_LABRO</name>
<dbReference type="InterPro" id="IPR043502">
    <property type="entry name" value="DNA/RNA_pol_sf"/>
</dbReference>
<evidence type="ECO:0000256" key="1">
    <source>
        <dbReference type="SAM" id="MobiDB-lite"/>
    </source>
</evidence>
<feature type="compositionally biased region" description="Polar residues" evidence="1">
    <location>
        <begin position="41"/>
        <end position="59"/>
    </location>
</feature>
<dbReference type="SUPFAM" id="SSF56672">
    <property type="entry name" value="DNA/RNA polymerases"/>
    <property type="match status" value="1"/>
</dbReference>
<keyword evidence="3" id="KW-1185">Reference proteome</keyword>
<protein>
    <submittedName>
        <fullName evidence="2">Cyclic di-GMP phosphodiesterase CdpA</fullName>
    </submittedName>
</protein>
<organism evidence="2 3">
    <name type="scientific">Labeo rohita</name>
    <name type="common">Indian major carp</name>
    <name type="synonym">Cyprinus rohita</name>
    <dbReference type="NCBI Taxonomy" id="84645"/>
    <lineage>
        <taxon>Eukaryota</taxon>
        <taxon>Metazoa</taxon>
        <taxon>Chordata</taxon>
        <taxon>Craniata</taxon>
        <taxon>Vertebrata</taxon>
        <taxon>Euteleostomi</taxon>
        <taxon>Actinopterygii</taxon>
        <taxon>Neopterygii</taxon>
        <taxon>Teleostei</taxon>
        <taxon>Ostariophysi</taxon>
        <taxon>Cypriniformes</taxon>
        <taxon>Cyprinidae</taxon>
        <taxon>Labeoninae</taxon>
        <taxon>Labeonini</taxon>
        <taxon>Labeo</taxon>
    </lineage>
</organism>
<dbReference type="Proteomes" id="UP000830375">
    <property type="component" value="Unassembled WGS sequence"/>
</dbReference>
<comment type="caution">
    <text evidence="2">The sequence shown here is derived from an EMBL/GenBank/DDBJ whole genome shotgun (WGS) entry which is preliminary data.</text>
</comment>
<dbReference type="PANTHER" id="PTHR35617:SF3">
    <property type="entry name" value="CORE-BINDING (CB) DOMAIN-CONTAINING PROTEIN"/>
    <property type="match status" value="1"/>
</dbReference>
<dbReference type="PANTHER" id="PTHR35617">
    <property type="entry name" value="PHAGE_INTEGRASE DOMAIN-CONTAINING PROTEIN"/>
    <property type="match status" value="1"/>
</dbReference>
<evidence type="ECO:0000313" key="3">
    <source>
        <dbReference type="Proteomes" id="UP000830375"/>
    </source>
</evidence>
<evidence type="ECO:0000313" key="2">
    <source>
        <dbReference type="EMBL" id="KAI2658778.1"/>
    </source>
</evidence>
<accession>A0ABQ8M7A2</accession>
<reference evidence="2 3" key="1">
    <citation type="submission" date="2022-01" db="EMBL/GenBank/DDBJ databases">
        <title>A high-quality chromosome-level genome assembly of rohu carp, Labeo rohita.</title>
        <authorList>
            <person name="Arick M.A. II"/>
            <person name="Hsu C.-Y."/>
            <person name="Magbanua Z."/>
            <person name="Pechanova O."/>
            <person name="Grover C."/>
            <person name="Miller E."/>
            <person name="Thrash A."/>
            <person name="Ezzel L."/>
            <person name="Alam S."/>
            <person name="Benzie J."/>
            <person name="Hamilton M."/>
            <person name="Karsi A."/>
            <person name="Lawrence M.L."/>
            <person name="Peterson D.G."/>
        </authorList>
    </citation>
    <scope>NUCLEOTIDE SEQUENCE [LARGE SCALE GENOMIC DNA]</scope>
    <source>
        <strain evidence="3">BAU-BD-2019</strain>
        <tissue evidence="2">Blood</tissue>
    </source>
</reference>
<sequence>MEEVVLRAVSITLPPPPGRAGGWCLLPRVRFLSDVQPPQLPSRSLNSPTRDPGQQVSAAHSSLALLQGAPLSGVSPLPLPGCPTAGTSPTFPLIPLACRLGAWLALPSPSCWLIRTVQLGYAIQFARRPPKFRGIHFTSVQSDTDASVLHCDPPAEMKTRFYSPYFIVPKKSGGLRPILDLQALNRSLHRLPFKMLTPKRILSCVATQPNPEMGMAPRYLPGRRYPGMPPSLQPVVRPCIPTGRSLRRALFKPLGSVELKFLSLKTVLLTALTSVKRVGDLQAFSVNEACPEFVPADSHVILRPSPGYVPKVPITPFRDQVVNLQALPSEEADPALALLCPIRALRIYVDRTRGYRSSEQLFVCFGGQQKGNAVSKQRLAH</sequence>
<proteinExistence type="predicted"/>
<dbReference type="EMBL" id="JACTAM010000012">
    <property type="protein sequence ID" value="KAI2658778.1"/>
    <property type="molecule type" value="Genomic_DNA"/>
</dbReference>
<gene>
    <name evidence="2" type="ORF">H4Q32_016910</name>
</gene>